<dbReference type="Proteomes" id="UP000199555">
    <property type="component" value="Unassembled WGS sequence"/>
</dbReference>
<reference evidence="3" key="1">
    <citation type="submission" date="2016-10" db="EMBL/GenBank/DDBJ databases">
        <authorList>
            <person name="Varghese N."/>
            <person name="Submissions S."/>
        </authorList>
    </citation>
    <scope>NUCLEOTIDE SEQUENCE [LARGE SCALE GENOMIC DNA]</scope>
    <source>
        <strain evidence="3">CGMCC 1.7655</strain>
    </source>
</reference>
<proteinExistence type="predicted"/>
<name>A0A1G9K0J3_9RHOB</name>
<protein>
    <submittedName>
        <fullName evidence="2">Uncharacterized protein</fullName>
    </submittedName>
</protein>
<evidence type="ECO:0000313" key="2">
    <source>
        <dbReference type="EMBL" id="SDL42663.1"/>
    </source>
</evidence>
<organism evidence="2 3">
    <name type="scientific">Paracoccus chinensis</name>
    <dbReference type="NCBI Taxonomy" id="525640"/>
    <lineage>
        <taxon>Bacteria</taxon>
        <taxon>Pseudomonadati</taxon>
        <taxon>Pseudomonadota</taxon>
        <taxon>Alphaproteobacteria</taxon>
        <taxon>Rhodobacterales</taxon>
        <taxon>Paracoccaceae</taxon>
        <taxon>Paracoccus</taxon>
    </lineage>
</organism>
<dbReference type="AlphaFoldDB" id="A0A1G9K0J3"/>
<keyword evidence="3" id="KW-1185">Reference proteome</keyword>
<gene>
    <name evidence="2" type="ORF">SAMN04487971_110100</name>
</gene>
<dbReference type="EMBL" id="FNGE01000010">
    <property type="protein sequence ID" value="SDL42663.1"/>
    <property type="molecule type" value="Genomic_DNA"/>
</dbReference>
<sequence length="239" mass="26674">MPLRIRTVANPAPYIADRRAVQRRLGADRKMIKGRCSRRGSVRPRSQNRDNGPYWRPTASFPRSCRGPLRYPEPLRRPSRRWRHMSGLWKAPTGFVDVDLDGLSSFLRRSFVKCHEAAYLRFDPTSGVVSGPSLPRHARPRWRVARIVSLRAFAAGHSSFHGRPSLRIGSEGLTAICTKEGLACYGLPAGNGAVAAVRVTGAAGVHDVTLRSSRSWCIRVSALRSGWLTNSRRWKPLSP</sequence>
<evidence type="ECO:0000256" key="1">
    <source>
        <dbReference type="SAM" id="MobiDB-lite"/>
    </source>
</evidence>
<feature type="region of interest" description="Disordered" evidence="1">
    <location>
        <begin position="35"/>
        <end position="57"/>
    </location>
</feature>
<accession>A0A1G9K0J3</accession>
<evidence type="ECO:0000313" key="3">
    <source>
        <dbReference type="Proteomes" id="UP000199555"/>
    </source>
</evidence>
<dbReference type="STRING" id="525640.SAMN04487971_110100"/>